<dbReference type="Proteomes" id="UP001362999">
    <property type="component" value="Unassembled WGS sequence"/>
</dbReference>
<comment type="caution">
    <text evidence="1">The sequence shown here is derived from an EMBL/GenBank/DDBJ whole genome shotgun (WGS) entry which is preliminary data.</text>
</comment>
<evidence type="ECO:0000313" key="1">
    <source>
        <dbReference type="EMBL" id="KAK6995827.1"/>
    </source>
</evidence>
<protein>
    <submittedName>
        <fullName evidence="1">Uncharacterized protein</fullName>
    </submittedName>
</protein>
<organism evidence="1 2">
    <name type="scientific">Favolaschia claudopus</name>
    <dbReference type="NCBI Taxonomy" id="2862362"/>
    <lineage>
        <taxon>Eukaryota</taxon>
        <taxon>Fungi</taxon>
        <taxon>Dikarya</taxon>
        <taxon>Basidiomycota</taxon>
        <taxon>Agaricomycotina</taxon>
        <taxon>Agaricomycetes</taxon>
        <taxon>Agaricomycetidae</taxon>
        <taxon>Agaricales</taxon>
        <taxon>Marasmiineae</taxon>
        <taxon>Mycenaceae</taxon>
        <taxon>Favolaschia</taxon>
    </lineage>
</organism>
<dbReference type="EMBL" id="JAWWNJ010000101">
    <property type="protein sequence ID" value="KAK6995827.1"/>
    <property type="molecule type" value="Genomic_DNA"/>
</dbReference>
<gene>
    <name evidence="1" type="ORF">R3P38DRAFT_3223330</name>
</gene>
<proteinExistence type="predicted"/>
<name>A0AAV9ZX66_9AGAR</name>
<keyword evidence="2" id="KW-1185">Reference proteome</keyword>
<sequence>MSQQNEFPLLPLEIEREIFETCAVRRPISIPTLMLVAWPMARERMVCLFLHVCWAKYSSERRIEYRVEPLLFRTIAVGFSVSLEPYPIFTWKALLSAVRSKPASFFHTAVRNLCVLDDSLYASTEEVFAACTGVANFSLWSDLPPTQFAHLRPTRLTSTVAKLFPLLPPTHNFFSWLTHLEVRHNSLPPEAPGDLKLLPALTHLAVYDFRTEDIQELFDVCTRLQVLVALFQRTAPTIHDRRFVAMVNGGQLADWQMAAYLGEDYWTLAEQIVARRPPGPVNDSLIRFSIGVSFRQIRAWYRQTGNARPSDLTAIPSAILYFQQFGSYVPEFSPSSLFQLLTYSTPHILAAAHHDPPSAVTSRMTTTKAP</sequence>
<accession>A0AAV9ZX66</accession>
<dbReference type="AlphaFoldDB" id="A0AAV9ZX66"/>
<reference evidence="1 2" key="1">
    <citation type="journal article" date="2024" name="J Genomics">
        <title>Draft genome sequencing and assembly of Favolaschia claudopus CIRM-BRFM 2984 isolated from oak limbs.</title>
        <authorList>
            <person name="Navarro D."/>
            <person name="Drula E."/>
            <person name="Chaduli D."/>
            <person name="Cazenave R."/>
            <person name="Ahrendt S."/>
            <person name="Wang J."/>
            <person name="Lipzen A."/>
            <person name="Daum C."/>
            <person name="Barry K."/>
            <person name="Grigoriev I.V."/>
            <person name="Favel A."/>
            <person name="Rosso M.N."/>
            <person name="Martin F."/>
        </authorList>
    </citation>
    <scope>NUCLEOTIDE SEQUENCE [LARGE SCALE GENOMIC DNA]</scope>
    <source>
        <strain evidence="1 2">CIRM-BRFM 2984</strain>
    </source>
</reference>
<evidence type="ECO:0000313" key="2">
    <source>
        <dbReference type="Proteomes" id="UP001362999"/>
    </source>
</evidence>